<keyword evidence="6" id="KW-1185">Reference proteome</keyword>
<feature type="domain" description="BESS" evidence="3">
    <location>
        <begin position="196"/>
        <end position="235"/>
    </location>
</feature>
<dbReference type="Pfam" id="PF02944">
    <property type="entry name" value="BESS"/>
    <property type="match status" value="1"/>
</dbReference>
<dbReference type="GO" id="GO:0005634">
    <property type="term" value="C:nucleus"/>
    <property type="evidence" value="ECO:0007669"/>
    <property type="project" value="UniProtKB-SubCell"/>
</dbReference>
<dbReference type="InterPro" id="IPR004210">
    <property type="entry name" value="BESS_motif"/>
</dbReference>
<keyword evidence="1" id="KW-0539">Nucleus</keyword>
<dbReference type="GO" id="GO:0005667">
    <property type="term" value="C:transcription regulator complex"/>
    <property type="evidence" value="ECO:0007669"/>
    <property type="project" value="TreeGrafter"/>
</dbReference>
<evidence type="ECO:0000313" key="5">
    <source>
        <dbReference type="EMBL" id="CAB3260301.1"/>
    </source>
</evidence>
<dbReference type="OrthoDB" id="6147983at2759"/>
<dbReference type="AlphaFoldDB" id="A0A8S1BPK5"/>
<proteinExistence type="predicted"/>
<protein>
    <recommendedName>
        <fullName evidence="8">MADF domain-containing protein</fullName>
    </recommendedName>
</protein>
<dbReference type="InterPro" id="IPR039353">
    <property type="entry name" value="TF_Adf1"/>
</dbReference>
<name>A0A8S1BPK5_ARCPL</name>
<reference evidence="6 7" key="1">
    <citation type="submission" date="2020-04" db="EMBL/GenBank/DDBJ databases">
        <authorList>
            <person name="Wallbank WR R."/>
            <person name="Pardo Diaz C."/>
            <person name="Kozak K."/>
            <person name="Martin S."/>
            <person name="Jiggins C."/>
            <person name="Moest M."/>
            <person name="Warren A I."/>
            <person name="Byers J.R.P. K."/>
            <person name="Montejo-Kovacevich G."/>
            <person name="Yen C E."/>
        </authorList>
    </citation>
    <scope>NUCLEOTIDE SEQUENCE [LARGE SCALE GENOMIC DNA]</scope>
</reference>
<sequence>MSMEILLINQIEKFEFLYNFNLPEYNRKDLVDEAWANIAANTNLSISDCKEKWRNIRSSFLRSMKPSGSKVKKPYYLTEYLKFILPFLKPINIENADDSHYETQSNIVTHDTEVVVDFIKAEPEEYGENDANTEVNAENRILSDLLTRRSPVVRRRRRFVPAGRRNLTEVMKHRGKITSSQKNDVTQNDGASPYNNSAMKMFLMSLLPELETMTEEQIRLFKIKSMILIDDIKLNYTQMRQNTSGINSERLQKRLINLLLKSLQRTTEDNSRTKES</sequence>
<dbReference type="PROSITE" id="PS51029">
    <property type="entry name" value="MADF"/>
    <property type="match status" value="1"/>
</dbReference>
<dbReference type="SMART" id="SM00595">
    <property type="entry name" value="MADF"/>
    <property type="match status" value="1"/>
</dbReference>
<dbReference type="GO" id="GO:0006357">
    <property type="term" value="P:regulation of transcription by RNA polymerase II"/>
    <property type="evidence" value="ECO:0007669"/>
    <property type="project" value="TreeGrafter"/>
</dbReference>
<comment type="subcellular location">
    <subcellularLocation>
        <location evidence="1">Nucleus</location>
    </subcellularLocation>
</comment>
<evidence type="ECO:0000313" key="6">
    <source>
        <dbReference type="Proteomes" id="UP000494106"/>
    </source>
</evidence>
<gene>
    <name evidence="4" type="ORF">APLA_LOCUS16635</name>
    <name evidence="5" type="ORF">APLA_LOCUS17384</name>
</gene>
<dbReference type="PANTHER" id="PTHR12243:SF60">
    <property type="entry name" value="SI:CH211-15D5.12-RELATED"/>
    <property type="match status" value="1"/>
</dbReference>
<evidence type="ECO:0000313" key="7">
    <source>
        <dbReference type="Proteomes" id="UP000494256"/>
    </source>
</evidence>
<accession>A0A8S1BPK5</accession>
<dbReference type="Proteomes" id="UP000494256">
    <property type="component" value="Unassembled WGS sequence"/>
</dbReference>
<evidence type="ECO:0000256" key="1">
    <source>
        <dbReference type="PROSITE-ProRule" id="PRU00371"/>
    </source>
</evidence>
<dbReference type="PROSITE" id="PS51031">
    <property type="entry name" value="BESS"/>
    <property type="match status" value="1"/>
</dbReference>
<evidence type="ECO:0000259" key="3">
    <source>
        <dbReference type="PROSITE" id="PS51031"/>
    </source>
</evidence>
<organism evidence="5 6">
    <name type="scientific">Arctia plantaginis</name>
    <name type="common">Wood tiger moth</name>
    <name type="synonym">Phalaena plantaginis</name>
    <dbReference type="NCBI Taxonomy" id="874455"/>
    <lineage>
        <taxon>Eukaryota</taxon>
        <taxon>Metazoa</taxon>
        <taxon>Ecdysozoa</taxon>
        <taxon>Arthropoda</taxon>
        <taxon>Hexapoda</taxon>
        <taxon>Insecta</taxon>
        <taxon>Pterygota</taxon>
        <taxon>Neoptera</taxon>
        <taxon>Endopterygota</taxon>
        <taxon>Lepidoptera</taxon>
        <taxon>Glossata</taxon>
        <taxon>Ditrysia</taxon>
        <taxon>Noctuoidea</taxon>
        <taxon>Erebidae</taxon>
        <taxon>Arctiinae</taxon>
        <taxon>Arctia</taxon>
    </lineage>
</organism>
<evidence type="ECO:0000259" key="2">
    <source>
        <dbReference type="PROSITE" id="PS51029"/>
    </source>
</evidence>
<dbReference type="EMBL" id="CADEBD010000745">
    <property type="protein sequence ID" value="CAB3259646.1"/>
    <property type="molecule type" value="Genomic_DNA"/>
</dbReference>
<dbReference type="InterPro" id="IPR006578">
    <property type="entry name" value="MADF-dom"/>
</dbReference>
<evidence type="ECO:0008006" key="8">
    <source>
        <dbReference type="Google" id="ProtNLM"/>
    </source>
</evidence>
<evidence type="ECO:0000313" key="4">
    <source>
        <dbReference type="EMBL" id="CAB3259646.1"/>
    </source>
</evidence>
<dbReference type="GO" id="GO:0003677">
    <property type="term" value="F:DNA binding"/>
    <property type="evidence" value="ECO:0007669"/>
    <property type="project" value="InterPro"/>
</dbReference>
<comment type="caution">
    <text evidence="5">The sequence shown here is derived from an EMBL/GenBank/DDBJ whole genome shotgun (WGS) entry which is preliminary data.</text>
</comment>
<dbReference type="Pfam" id="PF10545">
    <property type="entry name" value="MADF_DNA_bdg"/>
    <property type="match status" value="1"/>
</dbReference>
<dbReference type="EMBL" id="CADEBC010000733">
    <property type="protein sequence ID" value="CAB3260301.1"/>
    <property type="molecule type" value="Genomic_DNA"/>
</dbReference>
<dbReference type="PANTHER" id="PTHR12243">
    <property type="entry name" value="MADF DOMAIN TRANSCRIPTION FACTOR"/>
    <property type="match status" value="1"/>
</dbReference>
<feature type="domain" description="MADF" evidence="2">
    <location>
        <begin position="6"/>
        <end position="89"/>
    </location>
</feature>
<dbReference type="Proteomes" id="UP000494106">
    <property type="component" value="Unassembled WGS sequence"/>
</dbReference>